<keyword evidence="2" id="KW-0812">Transmembrane</keyword>
<dbReference type="Proteomes" id="UP000006015">
    <property type="component" value="Unassembled WGS sequence"/>
</dbReference>
<protein>
    <submittedName>
        <fullName evidence="3">Uncharacterized protein</fullName>
    </submittedName>
</protein>
<evidence type="ECO:0000256" key="1">
    <source>
        <dbReference type="SAM" id="MobiDB-lite"/>
    </source>
</evidence>
<gene>
    <name evidence="3" type="ORF">HMPREF0281_02256</name>
</gene>
<feature type="transmembrane region" description="Helical" evidence="2">
    <location>
        <begin position="43"/>
        <end position="65"/>
    </location>
</feature>
<evidence type="ECO:0000313" key="4">
    <source>
        <dbReference type="Proteomes" id="UP000006015"/>
    </source>
</evidence>
<sequence length="204" mass="21239">MTELEKRTTALRMAFTSAAPTGHPDDRGTYTDRRKRQLITRAVWLWLGGVVVITVVAVAFILHGMSNRPAEGSVTVGEAIAGTESATGAEAAETEGGESGEAGTQQYPGYRLVELASALGLPNGAVPDGAFEMGMSHDQARIYLMDLVNQAVTKGVLTPAEADGVLKAFEAGLVSAPVNITEDKDGASADNSESADTERVGSSN</sequence>
<feature type="region of interest" description="Disordered" evidence="1">
    <location>
        <begin position="85"/>
        <end position="105"/>
    </location>
</feature>
<name>A0ABN0ABL2_CORAM</name>
<evidence type="ECO:0000256" key="2">
    <source>
        <dbReference type="SAM" id="Phobius"/>
    </source>
</evidence>
<accession>A0ABN0ABL2</accession>
<proteinExistence type="predicted"/>
<reference evidence="3 4" key="1">
    <citation type="submission" date="2010-04" db="EMBL/GenBank/DDBJ databases">
        <authorList>
            <person name="Weinstock G."/>
            <person name="Sodergren E."/>
            <person name="Clifton S."/>
            <person name="Fulton L."/>
            <person name="Fulton B."/>
            <person name="Courtney L."/>
            <person name="Fronick C."/>
            <person name="Harrison M."/>
            <person name="Strong C."/>
            <person name="Farmer C."/>
            <person name="Delahaunty K."/>
            <person name="Markovic C."/>
            <person name="Hall O."/>
            <person name="Minx P."/>
            <person name="Tomlinson C."/>
            <person name="Mitreva M."/>
            <person name="Hou S."/>
            <person name="Wollam A."/>
            <person name="Pepin K.H."/>
            <person name="Johnson M."/>
            <person name="Bhonagiri V."/>
            <person name="Zhang X."/>
            <person name="Suruliraj S."/>
            <person name="Warren W."/>
            <person name="Chinwalla A."/>
            <person name="Mardis E.R."/>
            <person name="Wilson R.K."/>
        </authorList>
    </citation>
    <scope>NUCLEOTIDE SEQUENCE [LARGE SCALE GENOMIC DNA]</scope>
    <source>
        <strain evidence="3 4">DSM 20306</strain>
    </source>
</reference>
<keyword evidence="2" id="KW-1133">Transmembrane helix</keyword>
<keyword evidence="4" id="KW-1185">Reference proteome</keyword>
<keyword evidence="2" id="KW-0472">Membrane</keyword>
<feature type="region of interest" description="Disordered" evidence="1">
    <location>
        <begin position="179"/>
        <end position="204"/>
    </location>
</feature>
<dbReference type="EMBL" id="ADNS01000031">
    <property type="protein sequence ID" value="EFG80166.1"/>
    <property type="molecule type" value="Genomic_DNA"/>
</dbReference>
<feature type="compositionally biased region" description="Polar residues" evidence="1">
    <location>
        <begin position="189"/>
        <end position="204"/>
    </location>
</feature>
<evidence type="ECO:0000313" key="3">
    <source>
        <dbReference type="EMBL" id="EFG80166.1"/>
    </source>
</evidence>
<organism evidence="3 4">
    <name type="scientific">Corynebacterium ammoniagenes DSM 20306</name>
    <dbReference type="NCBI Taxonomy" id="649754"/>
    <lineage>
        <taxon>Bacteria</taxon>
        <taxon>Bacillati</taxon>
        <taxon>Actinomycetota</taxon>
        <taxon>Actinomycetes</taxon>
        <taxon>Mycobacteriales</taxon>
        <taxon>Corynebacteriaceae</taxon>
        <taxon>Corynebacterium</taxon>
    </lineage>
</organism>
<comment type="caution">
    <text evidence="3">The sequence shown here is derived from an EMBL/GenBank/DDBJ whole genome shotgun (WGS) entry which is preliminary data.</text>
</comment>